<dbReference type="GO" id="GO:0000166">
    <property type="term" value="F:nucleotide binding"/>
    <property type="evidence" value="ECO:0007669"/>
    <property type="project" value="UniProtKB-KW"/>
</dbReference>
<feature type="binding site" evidence="1">
    <location>
        <begin position="55"/>
        <end position="59"/>
    </location>
    <ligand>
        <name>(6S)-NADPHX</name>
        <dbReference type="ChEBI" id="CHEBI:64076"/>
    </ligand>
</feature>
<accession>A0A4S4FZT4</accession>
<comment type="cofactor">
    <cofactor evidence="1">
        <name>K(+)</name>
        <dbReference type="ChEBI" id="CHEBI:29103"/>
    </cofactor>
    <text evidence="1">Binds 1 potassium ion per subunit.</text>
</comment>
<evidence type="ECO:0000256" key="1">
    <source>
        <dbReference type="HAMAP-Rule" id="MF_01966"/>
    </source>
</evidence>
<keyword evidence="1" id="KW-0630">Potassium</keyword>
<sequence>MTAGYSAAQIRAAEAPLIAAGVPLMQRAAAGLAGVIGELLESRPGAILVLAGSGDNGADALYAAATLGGAGAEVRIVRTGSRIHEAAFSAATDAGGVLVDIAVAAVVARASAIVVDGVLGTGTSADPSLRGDARSVVEALLPVVTADDAPIVVAVDIPSGIDPTDGRVPDAVVLPAAVTVTFGAVKAGLLLEPAASLAGEVRLIDIGLAPALAGVDPVVVLP</sequence>
<feature type="binding site" evidence="1">
    <location>
        <position position="156"/>
    </location>
    <ligand>
        <name>(6S)-NADPHX</name>
        <dbReference type="ChEBI" id="CHEBI:64076"/>
    </ligand>
</feature>
<dbReference type="GO" id="GO:0046872">
    <property type="term" value="F:metal ion binding"/>
    <property type="evidence" value="ECO:0007669"/>
    <property type="project" value="UniProtKB-KW"/>
</dbReference>
<dbReference type="EC" id="5.1.99.6" evidence="1"/>
<name>A0A4S4FZT4_9MICO</name>
<protein>
    <recommendedName>
        <fullName evidence="1">NAD(P)H-hydrate epimerase</fullName>
        <ecNumber evidence="1">5.1.99.6</ecNumber>
    </recommendedName>
    <alternativeName>
        <fullName evidence="1">NAD(P)HX epimerase</fullName>
    </alternativeName>
</protein>
<comment type="caution">
    <text evidence="1">Lacks conserved residue(s) required for the propagation of feature annotation.</text>
</comment>
<keyword evidence="4" id="KW-1185">Reference proteome</keyword>
<comment type="catalytic activity">
    <reaction evidence="1">
        <text>(6R)-NADHX = (6S)-NADHX</text>
        <dbReference type="Rhea" id="RHEA:32215"/>
        <dbReference type="ChEBI" id="CHEBI:64074"/>
        <dbReference type="ChEBI" id="CHEBI:64075"/>
        <dbReference type="EC" id="5.1.99.6"/>
    </reaction>
</comment>
<comment type="caution">
    <text evidence="3">The sequence shown here is derived from an EMBL/GenBank/DDBJ whole genome shotgun (WGS) entry which is preliminary data.</text>
</comment>
<dbReference type="SUPFAM" id="SSF64153">
    <property type="entry name" value="YjeF N-terminal domain-like"/>
    <property type="match status" value="1"/>
</dbReference>
<feature type="domain" description="YjeF N-terminal" evidence="2">
    <location>
        <begin position="5"/>
        <end position="214"/>
    </location>
</feature>
<comment type="catalytic activity">
    <reaction evidence="1">
        <text>(6R)-NADPHX = (6S)-NADPHX</text>
        <dbReference type="Rhea" id="RHEA:32227"/>
        <dbReference type="ChEBI" id="CHEBI:64076"/>
        <dbReference type="ChEBI" id="CHEBI:64077"/>
        <dbReference type="EC" id="5.1.99.6"/>
    </reaction>
</comment>
<dbReference type="GO" id="GO:0052856">
    <property type="term" value="F:NAD(P)HX epimerase activity"/>
    <property type="evidence" value="ECO:0007669"/>
    <property type="project" value="UniProtKB-UniRule"/>
</dbReference>
<dbReference type="InterPro" id="IPR004443">
    <property type="entry name" value="YjeF_N_dom"/>
</dbReference>
<evidence type="ECO:0000313" key="3">
    <source>
        <dbReference type="EMBL" id="THG35891.1"/>
    </source>
</evidence>
<dbReference type="InterPro" id="IPR036652">
    <property type="entry name" value="YjeF_N_dom_sf"/>
</dbReference>
<keyword evidence="1" id="KW-0521">NADP</keyword>
<evidence type="ECO:0000313" key="4">
    <source>
        <dbReference type="Proteomes" id="UP000307380"/>
    </source>
</evidence>
<keyword evidence="1" id="KW-0520">NAD</keyword>
<comment type="similarity">
    <text evidence="1">Belongs to the NnrE/AIBP family.</text>
</comment>
<feature type="binding site" evidence="1">
    <location>
        <position position="159"/>
    </location>
    <ligand>
        <name>K(+)</name>
        <dbReference type="ChEBI" id="CHEBI:29103"/>
    </ligand>
</feature>
<proteinExistence type="inferred from homology"/>
<feature type="binding site" evidence="1">
    <location>
        <position position="116"/>
    </location>
    <ligand>
        <name>K(+)</name>
        <dbReference type="ChEBI" id="CHEBI:29103"/>
    </ligand>
</feature>
<dbReference type="HAMAP" id="MF_01966">
    <property type="entry name" value="NADHX_epimerase"/>
    <property type="match status" value="1"/>
</dbReference>
<dbReference type="Gene3D" id="3.40.50.10260">
    <property type="entry name" value="YjeF N-terminal domain"/>
    <property type="match status" value="1"/>
</dbReference>
<keyword evidence="1" id="KW-0479">Metal-binding</keyword>
<evidence type="ECO:0000259" key="2">
    <source>
        <dbReference type="PROSITE" id="PS51385"/>
    </source>
</evidence>
<gene>
    <name evidence="1" type="primary">nnrE</name>
    <name evidence="3" type="ORF">E6C70_05115</name>
</gene>
<dbReference type="OrthoDB" id="9806925at2"/>
<dbReference type="Proteomes" id="UP000307380">
    <property type="component" value="Unassembled WGS sequence"/>
</dbReference>
<keyword evidence="1" id="KW-0413">Isomerase</keyword>
<organism evidence="3 4">
    <name type="scientific">Orlajensenia flava</name>
    <dbReference type="NCBI Taxonomy" id="2565934"/>
    <lineage>
        <taxon>Bacteria</taxon>
        <taxon>Bacillati</taxon>
        <taxon>Actinomycetota</taxon>
        <taxon>Actinomycetes</taxon>
        <taxon>Micrococcales</taxon>
        <taxon>Microbacteriaceae</taxon>
        <taxon>Orlajensenia</taxon>
    </lineage>
</organism>
<feature type="binding site" evidence="1">
    <location>
        <position position="56"/>
    </location>
    <ligand>
        <name>K(+)</name>
        <dbReference type="ChEBI" id="CHEBI:29103"/>
    </ligand>
</feature>
<dbReference type="Pfam" id="PF03853">
    <property type="entry name" value="YjeF_N"/>
    <property type="match status" value="1"/>
</dbReference>
<reference evidence="3 4" key="1">
    <citation type="submission" date="2019-04" db="EMBL/GenBank/DDBJ databases">
        <authorList>
            <person name="Jiang L."/>
        </authorList>
    </citation>
    <scope>NUCLEOTIDE SEQUENCE [LARGE SCALE GENOMIC DNA]</scope>
    <source>
        <strain evidence="3 4">YIM 131861</strain>
    </source>
</reference>
<dbReference type="PROSITE" id="PS51385">
    <property type="entry name" value="YJEF_N"/>
    <property type="match status" value="1"/>
</dbReference>
<keyword evidence="1" id="KW-0547">Nucleotide-binding</keyword>
<comment type="function">
    <text evidence="1">Catalyzes the epimerization of the S- and R-forms of NAD(P)HX, a damaged form of NAD(P)H that is a result of enzymatic or heat-dependent hydration. This is a prerequisite for the S-specific NAD(P)H-hydrate dehydratase to allow the repair of both epimers of NAD(P)HX.</text>
</comment>
<dbReference type="EMBL" id="SSSN01000003">
    <property type="protein sequence ID" value="THG35891.1"/>
    <property type="molecule type" value="Genomic_DNA"/>
</dbReference>
<dbReference type="AlphaFoldDB" id="A0A4S4FZT4"/>